<keyword evidence="1" id="KW-0378">Hydrolase</keyword>
<dbReference type="GO" id="GO:0004558">
    <property type="term" value="F:alpha-1,4-glucosidase activity"/>
    <property type="evidence" value="ECO:0007669"/>
    <property type="project" value="UniProtKB-EC"/>
</dbReference>
<name>A0A2P6Q6U0_ROSCH</name>
<evidence type="ECO:0000313" key="1">
    <source>
        <dbReference type="EMBL" id="PRQ29879.1"/>
    </source>
</evidence>
<dbReference type="EC" id="3.2.1.20" evidence="1"/>
<reference evidence="1 2" key="1">
    <citation type="journal article" date="2018" name="Nat. Genet.">
        <title>The Rosa genome provides new insights in the design of modern roses.</title>
        <authorList>
            <person name="Bendahmane M."/>
        </authorList>
    </citation>
    <scope>NUCLEOTIDE SEQUENCE [LARGE SCALE GENOMIC DNA]</scope>
    <source>
        <strain evidence="2">cv. Old Blush</strain>
    </source>
</reference>
<evidence type="ECO:0000313" key="2">
    <source>
        <dbReference type="Proteomes" id="UP000238479"/>
    </source>
</evidence>
<dbReference type="Gene3D" id="2.60.40.1180">
    <property type="entry name" value="Golgi alpha-mannosidase II"/>
    <property type="match status" value="1"/>
</dbReference>
<gene>
    <name evidence="1" type="ORF">RchiOBHm_Chr5g0018611</name>
</gene>
<keyword evidence="1" id="KW-0326">Glycosidase</keyword>
<keyword evidence="2" id="KW-1185">Reference proteome</keyword>
<dbReference type="Proteomes" id="UP000238479">
    <property type="component" value="Chromosome 5"/>
</dbReference>
<organism evidence="1 2">
    <name type="scientific">Rosa chinensis</name>
    <name type="common">China rose</name>
    <dbReference type="NCBI Taxonomy" id="74649"/>
    <lineage>
        <taxon>Eukaryota</taxon>
        <taxon>Viridiplantae</taxon>
        <taxon>Streptophyta</taxon>
        <taxon>Embryophyta</taxon>
        <taxon>Tracheophyta</taxon>
        <taxon>Spermatophyta</taxon>
        <taxon>Magnoliopsida</taxon>
        <taxon>eudicotyledons</taxon>
        <taxon>Gunneridae</taxon>
        <taxon>Pentapetalae</taxon>
        <taxon>rosids</taxon>
        <taxon>fabids</taxon>
        <taxon>Rosales</taxon>
        <taxon>Rosaceae</taxon>
        <taxon>Rosoideae</taxon>
        <taxon>Rosoideae incertae sedis</taxon>
        <taxon>Rosa</taxon>
    </lineage>
</organism>
<sequence>MGGEGGKWSFVRFRSALAQNGSLVLSSKVENGEFALSQGWIIDKITVLGLDKVNATDGYTLRITKGAKLKENTNVKANFHSYERFVKVESSVSLPIGKEFELEMKPNQILEKTL</sequence>
<dbReference type="EMBL" id="PDCK01000043">
    <property type="protein sequence ID" value="PRQ29879.1"/>
    <property type="molecule type" value="Genomic_DNA"/>
</dbReference>
<comment type="caution">
    <text evidence="1">The sequence shown here is derived from an EMBL/GenBank/DDBJ whole genome shotgun (WGS) entry which is preliminary data.</text>
</comment>
<accession>A0A2P6Q6U0</accession>
<dbReference type="STRING" id="74649.A0A2P6Q6U0"/>
<dbReference type="Gramene" id="PRQ29879">
    <property type="protein sequence ID" value="PRQ29879"/>
    <property type="gene ID" value="RchiOBHm_Chr5g0018611"/>
</dbReference>
<proteinExistence type="predicted"/>
<dbReference type="InterPro" id="IPR013780">
    <property type="entry name" value="Glyco_hydro_b"/>
</dbReference>
<protein>
    <submittedName>
        <fullName evidence="1">Putative alpha-glucosidase</fullName>
        <ecNumber evidence="1">3.2.1.20</ecNumber>
    </submittedName>
</protein>
<dbReference type="AlphaFoldDB" id="A0A2P6Q6U0"/>